<accession>A0ABU0CX21</accession>
<protein>
    <submittedName>
        <fullName evidence="4">Drug/metabolite transporter (DMT)-like permease</fullName>
    </submittedName>
</protein>
<dbReference type="Pfam" id="PF00892">
    <property type="entry name" value="EamA"/>
    <property type="match status" value="1"/>
</dbReference>
<evidence type="ECO:0000313" key="4">
    <source>
        <dbReference type="EMBL" id="MDQ0340471.1"/>
    </source>
</evidence>
<feature type="domain" description="EamA" evidence="3">
    <location>
        <begin position="14"/>
        <end position="66"/>
    </location>
</feature>
<gene>
    <name evidence="4" type="ORF">J2S00_003286</name>
</gene>
<dbReference type="EMBL" id="JAUSUQ010000014">
    <property type="protein sequence ID" value="MDQ0340471.1"/>
    <property type="molecule type" value="Genomic_DNA"/>
</dbReference>
<feature type="transmembrane region" description="Helical" evidence="2">
    <location>
        <begin position="40"/>
        <end position="59"/>
    </location>
</feature>
<dbReference type="RefSeq" id="WP_307342152.1">
    <property type="nucleotide sequence ID" value="NZ_JAUSUQ010000014.1"/>
</dbReference>
<keyword evidence="2" id="KW-0472">Membrane</keyword>
<evidence type="ECO:0000256" key="2">
    <source>
        <dbReference type="SAM" id="Phobius"/>
    </source>
</evidence>
<evidence type="ECO:0000259" key="3">
    <source>
        <dbReference type="Pfam" id="PF00892"/>
    </source>
</evidence>
<keyword evidence="2" id="KW-1133">Transmembrane helix</keyword>
<evidence type="ECO:0000256" key="1">
    <source>
        <dbReference type="ARBA" id="ARBA00007362"/>
    </source>
</evidence>
<name>A0ABU0CX21_9BACI</name>
<comment type="similarity">
    <text evidence="1">Belongs to the EamA transporter family.</text>
</comment>
<dbReference type="Proteomes" id="UP001232445">
    <property type="component" value="Unassembled WGS sequence"/>
</dbReference>
<evidence type="ECO:0000313" key="5">
    <source>
        <dbReference type="Proteomes" id="UP001232445"/>
    </source>
</evidence>
<feature type="transmembrane region" description="Helical" evidence="2">
    <location>
        <begin position="12"/>
        <end position="34"/>
    </location>
</feature>
<proteinExistence type="inferred from homology"/>
<keyword evidence="2" id="KW-0812">Transmembrane</keyword>
<reference evidence="4 5" key="1">
    <citation type="submission" date="2023-07" db="EMBL/GenBank/DDBJ databases">
        <title>Genomic Encyclopedia of Type Strains, Phase IV (KMG-IV): sequencing the most valuable type-strain genomes for metagenomic binning, comparative biology and taxonomic classification.</title>
        <authorList>
            <person name="Goeker M."/>
        </authorList>
    </citation>
    <scope>NUCLEOTIDE SEQUENCE [LARGE SCALE GENOMIC DNA]</scope>
    <source>
        <strain evidence="4 5">DSM 17740</strain>
    </source>
</reference>
<organism evidence="4 5">
    <name type="scientific">Caldalkalibacillus uzonensis</name>
    <dbReference type="NCBI Taxonomy" id="353224"/>
    <lineage>
        <taxon>Bacteria</taxon>
        <taxon>Bacillati</taxon>
        <taxon>Bacillota</taxon>
        <taxon>Bacilli</taxon>
        <taxon>Bacillales</taxon>
        <taxon>Bacillaceae</taxon>
        <taxon>Caldalkalibacillus</taxon>
    </lineage>
</organism>
<sequence length="75" mass="8586">MRTTYERDYLKSTVALLTAMALWGSTFITTKIALNEVPPFLLTSLRFIIGFGILLPFAYQRGFRFNIIKQPVILS</sequence>
<comment type="caution">
    <text evidence="4">The sequence shown here is derived from an EMBL/GenBank/DDBJ whole genome shotgun (WGS) entry which is preliminary data.</text>
</comment>
<keyword evidence="5" id="KW-1185">Reference proteome</keyword>
<dbReference type="InterPro" id="IPR000620">
    <property type="entry name" value="EamA_dom"/>
</dbReference>